<accession>A0A097ET31</accession>
<reference evidence="1 2" key="2">
    <citation type="journal article" date="2014" name="Emerg. Microbes Infect.">
        <title>Potential impact on kidney infection: a whole-genome analysis of Leptospira santarosai serovar Shermani.</title>
        <authorList>
            <person name="Chou L.F."/>
            <person name="Chen T.W."/>
            <person name="Ko Y.C."/>
            <person name="Pan M.J."/>
            <person name="Tian Y.C."/>
            <person name="Chiu C.H."/>
            <person name="Tang P."/>
            <person name="Hung C.C."/>
            <person name="Yang C.W."/>
        </authorList>
    </citation>
    <scope>NUCLEOTIDE SEQUENCE</scope>
    <source>
        <strain evidence="1 2">LT 821</strain>
    </source>
</reference>
<dbReference type="Proteomes" id="UP000035800">
    <property type="component" value="Chromosome II"/>
</dbReference>
<sequence length="53" mass="6395">MEIHSYDLHKLFSETVLNFTTNAITKRNPSFRLSVEIVKRVSSGWRLRIYKRR</sequence>
<name>A0A097ET31_9LEPT</name>
<reference evidence="1 2" key="1">
    <citation type="journal article" date="2012" name="Gene">
        <title>Sequence of Leptospira santarosai serovar Shermani genome and prediction of virulence-associated genes.</title>
        <authorList>
            <person name="Chou L.F."/>
            <person name="Chen Y.T."/>
            <person name="Lu C.W."/>
            <person name="Ko Y.C."/>
            <person name="Tang C.Y."/>
            <person name="Pan M.J."/>
            <person name="Tian Y.C."/>
            <person name="Chiu C.H."/>
            <person name="Hung C.C."/>
            <person name="Yang C.W."/>
        </authorList>
    </citation>
    <scope>NUCLEOTIDE SEQUENCE [LARGE SCALE GENOMIC DNA]</scope>
    <source>
        <strain evidence="1">LT 821</strain>
    </source>
</reference>
<organism evidence="1 2">
    <name type="scientific">Leptospira santarosai serovar Shermani str. LT 821</name>
    <dbReference type="NCBI Taxonomy" id="758847"/>
    <lineage>
        <taxon>Bacteria</taxon>
        <taxon>Pseudomonadati</taxon>
        <taxon>Spirochaetota</taxon>
        <taxon>Spirochaetia</taxon>
        <taxon>Leptospirales</taxon>
        <taxon>Leptospiraceae</taxon>
        <taxon>Leptospira</taxon>
    </lineage>
</organism>
<protein>
    <submittedName>
        <fullName evidence="1">Uncharacterized protein</fullName>
    </submittedName>
</protein>
<dbReference type="STRING" id="758847.LSS_23290"/>
<dbReference type="KEGG" id="lst:LSS_23290"/>
<dbReference type="AlphaFoldDB" id="A0A097ET31"/>
<dbReference type="EMBL" id="CP006695">
    <property type="protein sequence ID" value="AIT11125.1"/>
    <property type="molecule type" value="Genomic_DNA"/>
</dbReference>
<evidence type="ECO:0000313" key="2">
    <source>
        <dbReference type="Proteomes" id="UP000035800"/>
    </source>
</evidence>
<proteinExistence type="predicted"/>
<gene>
    <name evidence="1" type="ORF">LSS_23290</name>
</gene>
<evidence type="ECO:0000313" key="1">
    <source>
        <dbReference type="EMBL" id="AIT11125.1"/>
    </source>
</evidence>